<proteinExistence type="predicted"/>
<protein>
    <recommendedName>
        <fullName evidence="3">Solute-binding protein family 3/N-terminal domain-containing protein</fullName>
    </recommendedName>
</protein>
<evidence type="ECO:0008006" key="3">
    <source>
        <dbReference type="Google" id="ProtNLM"/>
    </source>
</evidence>
<reference evidence="1 2" key="1">
    <citation type="submission" date="2017-10" db="EMBL/GenBank/DDBJ databases">
        <title>Biodiversity and function of Thalassospira species in the particle-attached aromatic-hydrocarbon-degrading consortia from the surface seawater of the China South Sea.</title>
        <authorList>
            <person name="Dong C."/>
            <person name="Liu R."/>
            <person name="Shao Z."/>
        </authorList>
    </citation>
    <scope>NUCLEOTIDE SEQUENCE [LARGE SCALE GENOMIC DNA]</scope>
    <source>
        <strain evidence="1 2">CSC3H3</strain>
    </source>
</reference>
<keyword evidence="2" id="KW-1185">Reference proteome</keyword>
<dbReference type="RefSeq" id="WP_101285642.1">
    <property type="nucleotide sequence ID" value="NZ_CP024199.1"/>
</dbReference>
<dbReference type="Proteomes" id="UP000233458">
    <property type="component" value="Chromosome"/>
</dbReference>
<dbReference type="EMBL" id="CP024199">
    <property type="protein sequence ID" value="AUG54282.1"/>
    <property type="molecule type" value="Genomic_DNA"/>
</dbReference>
<sequence length="351" mass="40004">MKRPVISPLPSICLRPCMRTLRMIQRMIPTAACAIPILAMAMVSGAAFTALSSPMAQAANSPTPNRENLPVARLPVDAKTPFCQSKQSWEDFREYHVELLRLAQAYSDNSFALLPVCMDYPTEKRRIAMLKTGEETNIVYFGTSPEREKNLLAVHFPIYLGTTGLRLFLTRPDISARLDQVQNLADLRQFTFGQGLGWPDSTILQQNGLAVIEGRYLTLHSMLALDRFDLYPRAYWQIQGEYDWMHQSEPTLVINHKVALYYPQPIYFFISPEYPQLHDAVLRGLIRAWQDGAVLALLRQNYETAPSFRTIDPTRLRLIHLPKIEHTAQTDIAMQKYELVDGSNFASPAYR</sequence>
<accession>A0ABN5FI15</accession>
<evidence type="ECO:0000313" key="2">
    <source>
        <dbReference type="Proteomes" id="UP000233458"/>
    </source>
</evidence>
<organism evidence="1 2">
    <name type="scientific">Thalassospira marina</name>
    <dbReference type="NCBI Taxonomy" id="2048283"/>
    <lineage>
        <taxon>Bacteria</taxon>
        <taxon>Pseudomonadati</taxon>
        <taxon>Pseudomonadota</taxon>
        <taxon>Alphaproteobacteria</taxon>
        <taxon>Rhodospirillales</taxon>
        <taxon>Thalassospiraceae</taxon>
        <taxon>Thalassospira</taxon>
    </lineage>
</organism>
<name>A0ABN5FI15_9PROT</name>
<dbReference type="SUPFAM" id="SSF53850">
    <property type="entry name" value="Periplasmic binding protein-like II"/>
    <property type="match status" value="1"/>
</dbReference>
<evidence type="ECO:0000313" key="1">
    <source>
        <dbReference type="EMBL" id="AUG54282.1"/>
    </source>
</evidence>
<gene>
    <name evidence="1" type="ORF">CSC3H3_17325</name>
</gene>